<comment type="caution">
    <text evidence="2">The sequence shown here is derived from an EMBL/GenBank/DDBJ whole genome shotgun (WGS) entry which is preliminary data.</text>
</comment>
<feature type="signal peptide" evidence="1">
    <location>
        <begin position="1"/>
        <end position="23"/>
    </location>
</feature>
<evidence type="ECO:0000313" key="2">
    <source>
        <dbReference type="EMBL" id="GAA1816930.1"/>
    </source>
</evidence>
<proteinExistence type="predicted"/>
<evidence type="ECO:0000256" key="1">
    <source>
        <dbReference type="SAM" id="SignalP"/>
    </source>
</evidence>
<dbReference type="SUPFAM" id="SSF69304">
    <property type="entry name" value="Tricorn protease N-terminal domain"/>
    <property type="match status" value="1"/>
</dbReference>
<gene>
    <name evidence="2" type="ORF">GCM10009682_42230</name>
</gene>
<organism evidence="2 3">
    <name type="scientific">Luedemannella flava</name>
    <dbReference type="NCBI Taxonomy" id="349316"/>
    <lineage>
        <taxon>Bacteria</taxon>
        <taxon>Bacillati</taxon>
        <taxon>Actinomycetota</taxon>
        <taxon>Actinomycetes</taxon>
        <taxon>Micromonosporales</taxon>
        <taxon>Micromonosporaceae</taxon>
        <taxon>Luedemannella</taxon>
    </lineage>
</organism>
<accession>A0ABN2MAA2</accession>
<feature type="chain" id="PRO_5047474545" evidence="1">
    <location>
        <begin position="24"/>
        <end position="386"/>
    </location>
</feature>
<evidence type="ECO:0000313" key="3">
    <source>
        <dbReference type="Proteomes" id="UP001500218"/>
    </source>
</evidence>
<sequence>MNARRALLSGLCLFVALAASGCAGDPPKTDPILQPAATTRVGPLPVNANAVVPQTALGPTGAGSTDAVAVVSDTYIVRPVAAQGAFAVRRRSDNTLVLTHRTTRGLETTFADLAGDLFVVADDNVNTNGGTDHPSVIYIYDLRTKRRTTLADVTGAPRQGQGQFATLTDDGRLYYVSVTAKKKNTFQYCVGMADLRTMRGSTVECANEANNPVFVAPGEDGATWTVRSYEAICDTGRGIRGGRIIPIGPADCATVGTGTVRGWSVWAATLGAGGRNHGVTAHATDGTTLVDLGEVTGISFTTCGDYVYWSAGPGQPQIRRWSPGMTEIEVAYDFEVREKAVFGADPDDRGIVLAGCADNLMTLATWTRNQDRSLTTRFVVVPSRRG</sequence>
<keyword evidence="1" id="KW-0732">Signal</keyword>
<name>A0ABN2MAA2_9ACTN</name>
<reference evidence="2 3" key="1">
    <citation type="journal article" date="2019" name="Int. J. Syst. Evol. Microbiol.">
        <title>The Global Catalogue of Microorganisms (GCM) 10K type strain sequencing project: providing services to taxonomists for standard genome sequencing and annotation.</title>
        <authorList>
            <consortium name="The Broad Institute Genomics Platform"/>
            <consortium name="The Broad Institute Genome Sequencing Center for Infectious Disease"/>
            <person name="Wu L."/>
            <person name="Ma J."/>
        </authorList>
    </citation>
    <scope>NUCLEOTIDE SEQUENCE [LARGE SCALE GENOMIC DNA]</scope>
    <source>
        <strain evidence="2 3">JCM 13250</strain>
    </source>
</reference>
<dbReference type="EMBL" id="BAAALT010000145">
    <property type="protein sequence ID" value="GAA1816930.1"/>
    <property type="molecule type" value="Genomic_DNA"/>
</dbReference>
<protein>
    <submittedName>
        <fullName evidence="2">Uncharacterized protein</fullName>
    </submittedName>
</protein>
<dbReference type="PROSITE" id="PS51257">
    <property type="entry name" value="PROKAR_LIPOPROTEIN"/>
    <property type="match status" value="1"/>
</dbReference>
<keyword evidence="3" id="KW-1185">Reference proteome</keyword>
<dbReference type="Proteomes" id="UP001500218">
    <property type="component" value="Unassembled WGS sequence"/>
</dbReference>